<dbReference type="EMBL" id="CP061800">
    <property type="protein sequence ID" value="QTA87538.1"/>
    <property type="molecule type" value="Genomic_DNA"/>
</dbReference>
<evidence type="ECO:0000313" key="1">
    <source>
        <dbReference type="EMBL" id="QTA87538.1"/>
    </source>
</evidence>
<proteinExistence type="predicted"/>
<dbReference type="Proteomes" id="UP000663722">
    <property type="component" value="Chromosome"/>
</dbReference>
<dbReference type="RefSeq" id="WP_207682691.1">
    <property type="nucleotide sequence ID" value="NZ_CP061800.1"/>
</dbReference>
<dbReference type="KEGG" id="dmm:dnm_035720"/>
<dbReference type="AlphaFoldDB" id="A0A975GP44"/>
<accession>A0A975GP44</accession>
<sequence>MTHLLTQAFAEASKLPEADQNMLGRWLLNELASEKRWSRLFAESQDLLAQLADEAVAEFEEGRTELLEPEKL</sequence>
<protein>
    <submittedName>
        <fullName evidence="1">Uncharacterized protein</fullName>
    </submittedName>
</protein>
<evidence type="ECO:0000313" key="2">
    <source>
        <dbReference type="Proteomes" id="UP000663722"/>
    </source>
</evidence>
<gene>
    <name evidence="1" type="ORF">dnm_035720</name>
</gene>
<name>A0A975GP44_9BACT</name>
<keyword evidence="2" id="KW-1185">Reference proteome</keyword>
<organism evidence="1 2">
    <name type="scientific">Desulfonema magnum</name>
    <dbReference type="NCBI Taxonomy" id="45655"/>
    <lineage>
        <taxon>Bacteria</taxon>
        <taxon>Pseudomonadati</taxon>
        <taxon>Thermodesulfobacteriota</taxon>
        <taxon>Desulfobacteria</taxon>
        <taxon>Desulfobacterales</taxon>
        <taxon>Desulfococcaceae</taxon>
        <taxon>Desulfonema</taxon>
    </lineage>
</organism>
<reference evidence="1" key="1">
    <citation type="journal article" date="2021" name="Microb. Physiol.">
        <title>Proteogenomic Insights into the Physiology of Marine, Sulfate-Reducing, Filamentous Desulfonema limicola and Desulfonema magnum.</title>
        <authorList>
            <person name="Schnaars V."/>
            <person name="Wohlbrand L."/>
            <person name="Scheve S."/>
            <person name="Hinrichs C."/>
            <person name="Reinhardt R."/>
            <person name="Rabus R."/>
        </authorList>
    </citation>
    <scope>NUCLEOTIDE SEQUENCE</scope>
    <source>
        <strain evidence="1">4be13</strain>
    </source>
</reference>